<reference evidence="2" key="1">
    <citation type="submission" date="2021-01" db="EMBL/GenBank/DDBJ databases">
        <authorList>
            <person name="Li R."/>
            <person name="Bekaert M."/>
        </authorList>
    </citation>
    <scope>NUCLEOTIDE SEQUENCE</scope>
    <source>
        <strain evidence="2">Farmed</strain>
    </source>
</reference>
<feature type="transmembrane region" description="Helical" evidence="1">
    <location>
        <begin position="6"/>
        <end position="32"/>
    </location>
</feature>
<dbReference type="EMBL" id="CAHIKZ030000116">
    <property type="protein sequence ID" value="CAE1153423.1"/>
    <property type="molecule type" value="Genomic_DNA"/>
</dbReference>
<protein>
    <submittedName>
        <fullName evidence="2">Uncharacterized protein</fullName>
    </submittedName>
</protein>
<evidence type="ECO:0000313" key="2">
    <source>
        <dbReference type="EMBL" id="CAE1153423.1"/>
    </source>
</evidence>
<name>A0A812ARS3_ACAPH</name>
<evidence type="ECO:0000313" key="3">
    <source>
        <dbReference type="Proteomes" id="UP000597762"/>
    </source>
</evidence>
<organism evidence="2 3">
    <name type="scientific">Acanthosepion pharaonis</name>
    <name type="common">Pharaoh cuttlefish</name>
    <name type="synonym">Sepia pharaonis</name>
    <dbReference type="NCBI Taxonomy" id="158019"/>
    <lineage>
        <taxon>Eukaryota</taxon>
        <taxon>Metazoa</taxon>
        <taxon>Spiralia</taxon>
        <taxon>Lophotrochozoa</taxon>
        <taxon>Mollusca</taxon>
        <taxon>Cephalopoda</taxon>
        <taxon>Coleoidea</taxon>
        <taxon>Decapodiformes</taxon>
        <taxon>Sepiida</taxon>
        <taxon>Sepiina</taxon>
        <taxon>Sepiidae</taxon>
        <taxon>Acanthosepion</taxon>
    </lineage>
</organism>
<feature type="transmembrane region" description="Helical" evidence="1">
    <location>
        <begin position="53"/>
        <end position="74"/>
    </location>
</feature>
<accession>A0A812ARS3</accession>
<keyword evidence="1" id="KW-0472">Membrane</keyword>
<evidence type="ECO:0000256" key="1">
    <source>
        <dbReference type="SAM" id="Phobius"/>
    </source>
</evidence>
<keyword evidence="1" id="KW-1133">Transmembrane helix</keyword>
<keyword evidence="1" id="KW-0812">Transmembrane</keyword>
<keyword evidence="3" id="KW-1185">Reference proteome</keyword>
<sequence>MYVYLIIFLLFLFLSFQVRLTFLFVTNIASLFSSPFHIETLAPFLFVVYYYYYYYYLDNVIISILFNLSIYPSITVHCNFLISIYAFHMFISIYLSIYLTLRYAHARASQFALHPGHKPEKKRKRKSTVTNFSSDRSALLKQNLSTHPCRPSLIHLSLKSNSS</sequence>
<dbReference type="Proteomes" id="UP000597762">
    <property type="component" value="Unassembled WGS sequence"/>
</dbReference>
<proteinExistence type="predicted"/>
<dbReference type="AlphaFoldDB" id="A0A812ARS3"/>
<gene>
    <name evidence="2" type="ORF">SPHA_3850</name>
</gene>
<comment type="caution">
    <text evidence="2">The sequence shown here is derived from an EMBL/GenBank/DDBJ whole genome shotgun (WGS) entry which is preliminary data.</text>
</comment>
<feature type="transmembrane region" description="Helical" evidence="1">
    <location>
        <begin position="80"/>
        <end position="101"/>
    </location>
</feature>